<keyword evidence="7" id="KW-0349">Heme</keyword>
<feature type="transmembrane region" description="Helical" evidence="7">
    <location>
        <begin position="43"/>
        <end position="62"/>
    </location>
</feature>
<keyword evidence="7" id="KW-1003">Cell membrane</keyword>
<feature type="transmembrane region" description="Helical" evidence="7">
    <location>
        <begin position="110"/>
        <end position="128"/>
    </location>
</feature>
<feature type="transmembrane region" description="Helical" evidence="7">
    <location>
        <begin position="140"/>
        <end position="161"/>
    </location>
</feature>
<organism evidence="10 11">
    <name type="scientific">Methylobacterium indicum</name>
    <dbReference type="NCBI Taxonomy" id="1775910"/>
    <lineage>
        <taxon>Bacteria</taxon>
        <taxon>Pseudomonadati</taxon>
        <taxon>Pseudomonadota</taxon>
        <taxon>Alphaproteobacteria</taxon>
        <taxon>Hyphomicrobiales</taxon>
        <taxon>Methylobacteriaceae</taxon>
        <taxon>Methylobacterium</taxon>
    </lineage>
</organism>
<evidence type="ECO:0000256" key="5">
    <source>
        <dbReference type="ARBA" id="ARBA00023004"/>
    </source>
</evidence>
<keyword evidence="7" id="KW-0249">Electron transport</keyword>
<dbReference type="Pfam" id="PF01794">
    <property type="entry name" value="Ferric_reduct"/>
    <property type="match status" value="1"/>
</dbReference>
<feature type="region of interest" description="Disordered" evidence="8">
    <location>
        <begin position="1"/>
        <end position="24"/>
    </location>
</feature>
<comment type="cofactor">
    <cofactor evidence="7">
        <name>FMN</name>
        <dbReference type="ChEBI" id="CHEBI:58210"/>
    </cofactor>
    <text evidence="7">Binds 1 FMN per subunit.</text>
</comment>
<dbReference type="RefSeq" id="WP_207178337.1">
    <property type="nucleotide sequence ID" value="NZ_AP024145.1"/>
</dbReference>
<dbReference type="GO" id="GO:0016679">
    <property type="term" value="F:oxidoreductase activity, acting on diphenols and related substances as donors"/>
    <property type="evidence" value="ECO:0007669"/>
    <property type="project" value="TreeGrafter"/>
</dbReference>
<feature type="region of interest" description="Disordered" evidence="8">
    <location>
        <begin position="298"/>
        <end position="320"/>
    </location>
</feature>
<feature type="transmembrane region" description="Helical" evidence="7">
    <location>
        <begin position="205"/>
        <end position="220"/>
    </location>
</feature>
<gene>
    <name evidence="7" type="primary">msrQ</name>
    <name evidence="10" type="ORF">mvi_38570</name>
</gene>
<evidence type="ECO:0000259" key="9">
    <source>
        <dbReference type="Pfam" id="PF01794"/>
    </source>
</evidence>
<keyword evidence="6 7" id="KW-0472">Membrane</keyword>
<dbReference type="EMBL" id="AP024145">
    <property type="protein sequence ID" value="BCM85396.1"/>
    <property type="molecule type" value="Genomic_DNA"/>
</dbReference>
<keyword evidence="2 7" id="KW-0813">Transport</keyword>
<reference evidence="10" key="1">
    <citation type="submission" date="2020-11" db="EMBL/GenBank/DDBJ databases">
        <title>Complete genome sequence of a novel pathogenic Methylobacterium strain isolated from rice in Vietnam.</title>
        <authorList>
            <person name="Lai K."/>
            <person name="Okazaki S."/>
            <person name="Higashi K."/>
            <person name="Mori H."/>
            <person name="Toyoda A."/>
            <person name="Kurokawa K."/>
        </authorList>
    </citation>
    <scope>NUCLEOTIDE SEQUENCE</scope>
    <source>
        <strain evidence="10">VL1</strain>
    </source>
</reference>
<feature type="transmembrane region" description="Helical" evidence="7">
    <location>
        <begin position="273"/>
        <end position="292"/>
    </location>
</feature>
<dbReference type="HAMAP" id="MF_01207">
    <property type="entry name" value="MsrQ"/>
    <property type="match status" value="1"/>
</dbReference>
<accession>A0A8H9C857</accession>
<keyword evidence="4 7" id="KW-1133">Transmembrane helix</keyword>
<comment type="caution">
    <text evidence="7">Lacks conserved residue(s) required for the propagation of feature annotation.</text>
</comment>
<evidence type="ECO:0000256" key="1">
    <source>
        <dbReference type="ARBA" id="ARBA00004141"/>
    </source>
</evidence>
<name>A0A8H9C857_9HYPH</name>
<evidence type="ECO:0000256" key="8">
    <source>
        <dbReference type="SAM" id="MobiDB-lite"/>
    </source>
</evidence>
<dbReference type="InterPro" id="IPR013130">
    <property type="entry name" value="Fe3_Rdtase_TM_dom"/>
</dbReference>
<comment type="subcellular location">
    <subcellularLocation>
        <location evidence="7">Cell membrane</location>
        <topology evidence="7">Multi-pass membrane protein</topology>
    </subcellularLocation>
    <subcellularLocation>
        <location evidence="1">Membrane</location>
        <topology evidence="1">Multi-pass membrane protein</topology>
    </subcellularLocation>
</comment>
<evidence type="ECO:0000256" key="2">
    <source>
        <dbReference type="ARBA" id="ARBA00022448"/>
    </source>
</evidence>
<dbReference type="GO" id="GO:0010181">
    <property type="term" value="F:FMN binding"/>
    <property type="evidence" value="ECO:0007669"/>
    <property type="project" value="UniProtKB-UniRule"/>
</dbReference>
<dbReference type="GO" id="GO:0020037">
    <property type="term" value="F:heme binding"/>
    <property type="evidence" value="ECO:0007669"/>
    <property type="project" value="UniProtKB-UniRule"/>
</dbReference>
<comment type="similarity">
    <text evidence="7">Belongs to the MsrQ family.</text>
</comment>
<evidence type="ECO:0000256" key="6">
    <source>
        <dbReference type="ARBA" id="ARBA00023136"/>
    </source>
</evidence>
<comment type="subunit">
    <text evidence="7">Heterodimer of a catalytic subunit (MsrP) and a heme-binding subunit (MsrQ).</text>
</comment>
<dbReference type="Proteomes" id="UP000663508">
    <property type="component" value="Chromosome"/>
</dbReference>
<feature type="compositionally biased region" description="Low complexity" evidence="8">
    <location>
        <begin position="303"/>
        <end position="312"/>
    </location>
</feature>
<dbReference type="GO" id="GO:0009055">
    <property type="term" value="F:electron transfer activity"/>
    <property type="evidence" value="ECO:0007669"/>
    <property type="project" value="UniProtKB-UniRule"/>
</dbReference>
<sequence>MTVHPRIADPRPIPPRPTPSRRASSGIAWPWLDRAGRLSRFKLAVFLFALAPGLWFTAAYALDRLGAKPLTAYLHAMGDWSVRFLILSLAVTPMRRIANAPKLILVRRMLGLTALAYALVHFTLYITDQKFDLARVASEIVFRFYLTIGFAGLLGLVVLGVTSTDGMIRRLGKAWPRLHRLVYPLTALALLHFFIQSKIDVSNPVYWSGLFLALMGWRLMHHFKVPTAPLPLLGLSVAAGLATAGLEALWYALATGVPASAVLSANLDFAYDVRPAWWVFATVVLIVPLNLWQNRTASGGKGSAAKGSAAKGPVGRPARA</sequence>
<evidence type="ECO:0000313" key="10">
    <source>
        <dbReference type="EMBL" id="BCM85396.1"/>
    </source>
</evidence>
<dbReference type="InterPro" id="IPR022837">
    <property type="entry name" value="MsrQ-like"/>
</dbReference>
<dbReference type="KEGG" id="mind:mvi_38570"/>
<feature type="domain" description="Ferric oxidoreductase" evidence="9">
    <location>
        <begin position="78"/>
        <end position="189"/>
    </location>
</feature>
<keyword evidence="7" id="KW-0479">Metal-binding</keyword>
<protein>
    <recommendedName>
        <fullName evidence="7">Protein-methionine-sulfoxide reductase heme-binding subunit MsrQ</fullName>
    </recommendedName>
    <alternativeName>
        <fullName evidence="7">Flavocytochrome MsrQ</fullName>
    </alternativeName>
</protein>
<dbReference type="GO" id="GO:0005886">
    <property type="term" value="C:plasma membrane"/>
    <property type="evidence" value="ECO:0007669"/>
    <property type="project" value="UniProtKB-SubCell"/>
</dbReference>
<comment type="function">
    <text evidence="7">Part of the MsrPQ system that repairs oxidized periplasmic proteins containing methionine sulfoxide residues (Met-O), using respiratory chain electrons. Thus protects these proteins from oxidative-stress damage caused by reactive species of oxygen and chlorine generated by the host defense mechanisms. MsrPQ is essential for the maintenance of envelope integrity under bleach stress, rescuing a wide series of structurally unrelated periplasmic proteins from methionine oxidation. MsrQ provides electrons for reduction to the reductase catalytic subunit MsrP, using the quinone pool of the respiratory chain.</text>
</comment>
<evidence type="ECO:0000256" key="3">
    <source>
        <dbReference type="ARBA" id="ARBA00022692"/>
    </source>
</evidence>
<evidence type="ECO:0000256" key="7">
    <source>
        <dbReference type="HAMAP-Rule" id="MF_01207"/>
    </source>
</evidence>
<evidence type="ECO:0000256" key="4">
    <source>
        <dbReference type="ARBA" id="ARBA00022989"/>
    </source>
</evidence>
<feature type="transmembrane region" description="Helical" evidence="7">
    <location>
        <begin position="232"/>
        <end position="253"/>
    </location>
</feature>
<dbReference type="GO" id="GO:0046872">
    <property type="term" value="F:metal ion binding"/>
    <property type="evidence" value="ECO:0007669"/>
    <property type="project" value="UniProtKB-KW"/>
</dbReference>
<dbReference type="AlphaFoldDB" id="A0A8H9C857"/>
<comment type="cofactor">
    <cofactor evidence="7">
        <name>heme b</name>
        <dbReference type="ChEBI" id="CHEBI:60344"/>
    </cofactor>
    <text evidence="7">Binds 1 heme b (iron(II)-protoporphyrin IX) group per subunit.</text>
</comment>
<feature type="transmembrane region" description="Helical" evidence="7">
    <location>
        <begin position="181"/>
        <end position="199"/>
    </location>
</feature>
<dbReference type="PANTHER" id="PTHR36964">
    <property type="entry name" value="PROTEIN-METHIONINE-SULFOXIDE REDUCTASE HEME-BINDING SUBUNIT MSRQ"/>
    <property type="match status" value="1"/>
</dbReference>
<evidence type="ECO:0000313" key="11">
    <source>
        <dbReference type="Proteomes" id="UP000663508"/>
    </source>
</evidence>
<dbReference type="GO" id="GO:0030091">
    <property type="term" value="P:protein repair"/>
    <property type="evidence" value="ECO:0007669"/>
    <property type="project" value="UniProtKB-UniRule"/>
</dbReference>
<keyword evidence="5 7" id="KW-0408">Iron</keyword>
<keyword evidence="7" id="KW-0285">Flavoprotein</keyword>
<keyword evidence="7" id="KW-0288">FMN</keyword>
<keyword evidence="3 7" id="KW-0812">Transmembrane</keyword>
<proteinExistence type="inferred from homology"/>
<dbReference type="PANTHER" id="PTHR36964:SF1">
    <property type="entry name" value="PROTEIN-METHIONINE-SULFOXIDE REDUCTASE HEME-BINDING SUBUNIT MSRQ"/>
    <property type="match status" value="1"/>
</dbReference>